<dbReference type="Proteomes" id="UP000271783">
    <property type="component" value="Unassembled WGS sequence"/>
</dbReference>
<comment type="caution">
    <text evidence="2">The sequence shown here is derived from an EMBL/GenBank/DDBJ whole genome shotgun (WGS) entry which is preliminary data.</text>
</comment>
<organism evidence="2 3">
    <name type="scientific">Methanobrevibacter gottschalkii DSM 11977</name>
    <dbReference type="NCBI Taxonomy" id="1122229"/>
    <lineage>
        <taxon>Archaea</taxon>
        <taxon>Methanobacteriati</taxon>
        <taxon>Methanobacteriota</taxon>
        <taxon>Methanomada group</taxon>
        <taxon>Methanobacteria</taxon>
        <taxon>Methanobacteriales</taxon>
        <taxon>Methanobacteriaceae</taxon>
        <taxon>Methanobrevibacter</taxon>
    </lineage>
</organism>
<reference evidence="2 3" key="1">
    <citation type="submission" date="2018-11" db="EMBL/GenBank/DDBJ databases">
        <title>Genomic Encyclopedia of Type Strains, Phase IV (KMG-IV): sequencing the most valuable type-strain genomes for metagenomic binning, comparative biology and taxonomic classification.</title>
        <authorList>
            <person name="Goeker M."/>
        </authorList>
    </citation>
    <scope>NUCLEOTIDE SEQUENCE [LARGE SCALE GENOMIC DNA]</scope>
    <source>
        <strain evidence="2 3">DSM 11977</strain>
    </source>
</reference>
<feature type="non-terminal residue" evidence="2">
    <location>
        <position position="64"/>
    </location>
</feature>
<gene>
    <name evidence="2" type="ORF">EDC42_1813</name>
</gene>
<keyword evidence="1" id="KW-0812">Transmembrane</keyword>
<name>A0A3N5C1W6_9EURY</name>
<evidence type="ECO:0000313" key="3">
    <source>
        <dbReference type="Proteomes" id="UP000271783"/>
    </source>
</evidence>
<dbReference type="AlphaFoldDB" id="A0A3N5C1W6"/>
<keyword evidence="1" id="KW-0472">Membrane</keyword>
<proteinExistence type="predicted"/>
<sequence>MTVPETSEILASFGFKNLNKQVFTFKIIFISMLFGLDIPFILSELESKEKLRKYFNISEVWSAD</sequence>
<evidence type="ECO:0000313" key="2">
    <source>
        <dbReference type="EMBL" id="RPF50171.1"/>
    </source>
</evidence>
<protein>
    <submittedName>
        <fullName evidence="2">Uncharacterized protein</fullName>
    </submittedName>
</protein>
<evidence type="ECO:0000256" key="1">
    <source>
        <dbReference type="SAM" id="Phobius"/>
    </source>
</evidence>
<feature type="transmembrane region" description="Helical" evidence="1">
    <location>
        <begin position="23"/>
        <end position="42"/>
    </location>
</feature>
<dbReference type="EMBL" id="RKRG01000005">
    <property type="protein sequence ID" value="RPF50171.1"/>
    <property type="molecule type" value="Genomic_DNA"/>
</dbReference>
<keyword evidence="1" id="KW-1133">Transmembrane helix</keyword>
<accession>A0A3N5C1W6</accession>
<keyword evidence="3" id="KW-1185">Reference proteome</keyword>